<organism evidence="1 2">
    <name type="scientific">Chryseobacterium taichungense</name>
    <dbReference type="NCBI Taxonomy" id="295069"/>
    <lineage>
        <taxon>Bacteria</taxon>
        <taxon>Pseudomonadati</taxon>
        <taxon>Bacteroidota</taxon>
        <taxon>Flavobacteriia</taxon>
        <taxon>Flavobacteriales</taxon>
        <taxon>Weeksellaceae</taxon>
        <taxon>Chryseobacterium group</taxon>
        <taxon>Chryseobacterium</taxon>
    </lineage>
</organism>
<reference evidence="2" key="1">
    <citation type="submission" date="2016-10" db="EMBL/GenBank/DDBJ databases">
        <authorList>
            <person name="Varghese N."/>
            <person name="Submissions S."/>
        </authorList>
    </citation>
    <scope>NUCLEOTIDE SEQUENCE [LARGE SCALE GENOMIC DNA]</scope>
    <source>
        <strain evidence="2">DSM 17453</strain>
    </source>
</reference>
<sequence length="45" mass="5415">MFLRMFNGSVAWFFNPYIYFCIIKKDVNYVRNRGKTVGEIFCIGR</sequence>
<evidence type="ECO:0000313" key="1">
    <source>
        <dbReference type="EMBL" id="SEM20575.1"/>
    </source>
</evidence>
<gene>
    <name evidence="1" type="ORF">SAMN05421856_101727</name>
</gene>
<dbReference type="EMBL" id="FOBV01000001">
    <property type="protein sequence ID" value="SEM20575.1"/>
    <property type="molecule type" value="Genomic_DNA"/>
</dbReference>
<dbReference type="Proteomes" id="UP000199450">
    <property type="component" value="Unassembled WGS sequence"/>
</dbReference>
<dbReference type="AlphaFoldDB" id="A0A1H7WHJ1"/>
<keyword evidence="2" id="KW-1185">Reference proteome</keyword>
<protein>
    <submittedName>
        <fullName evidence="1">Uncharacterized protein</fullName>
    </submittedName>
</protein>
<accession>A0A1H7WHJ1</accession>
<name>A0A1H7WHJ1_9FLAO</name>
<proteinExistence type="predicted"/>
<evidence type="ECO:0000313" key="2">
    <source>
        <dbReference type="Proteomes" id="UP000199450"/>
    </source>
</evidence>